<dbReference type="AlphaFoldDB" id="A0AB37D640"/>
<dbReference type="InterPro" id="IPR014820">
    <property type="entry name" value="PriCT_1"/>
</dbReference>
<accession>A0AB37D640</accession>
<protein>
    <recommendedName>
        <fullName evidence="1">Primase C-terminal 1 domain-containing protein</fullName>
    </recommendedName>
</protein>
<reference evidence="2 3" key="1">
    <citation type="submission" date="2019-11" db="EMBL/GenBank/DDBJ databases">
        <authorList>
            <person name="Kim E."/>
            <person name="Lee J."/>
            <person name="Jeon K."/>
            <person name="Lee Y."/>
        </authorList>
    </citation>
    <scope>NUCLEOTIDE SEQUENCE [LARGE SCALE GENOMIC DNA]</scope>
    <source>
        <strain evidence="2 3">YJ1</strain>
    </source>
</reference>
<gene>
    <name evidence="2" type="ORF">GLW17_08800</name>
</gene>
<dbReference type="Proteomes" id="UP000427886">
    <property type="component" value="Chromosome"/>
</dbReference>
<proteinExistence type="predicted"/>
<dbReference type="EMBL" id="CP046246">
    <property type="protein sequence ID" value="QGP76885.1"/>
    <property type="molecule type" value="Genomic_DNA"/>
</dbReference>
<evidence type="ECO:0000313" key="2">
    <source>
        <dbReference type="EMBL" id="QGP76885.1"/>
    </source>
</evidence>
<sequence>MRKRKILVCLNLWRLKMMMYVSQGYRTAKMKPSESEKTPFEELLEFPPQKAPEITEKSTSKEIDKFKSNKIGYFIAGNLKNNTRNNSNLIEKELVTLDYDDLGNMLYTKFVNTIKEKLKGIRFILYPTIKNNLPDYGMRYRLVIDTNRSYNQKENGRLIVNLIEHIGLPCDPKSETYSQCMGLPYLNACSSEKLIVKQDGEPLEVEKWLYEPKRKENKLSFTTNYRNVGGKYTGVFLNKVIEGTAEGNRDVWLTSVIGAMLNQGVEAQNAYMMADVINQNFINPPLSDEQVNKIYLSILDKETRKRGVAI</sequence>
<name>A0AB37D640_TETHA</name>
<dbReference type="KEGG" id="tey:GLW17_08800"/>
<dbReference type="SMART" id="SM00942">
    <property type="entry name" value="PriCT_1"/>
    <property type="match status" value="1"/>
</dbReference>
<dbReference type="Pfam" id="PF08708">
    <property type="entry name" value="PriCT_1"/>
    <property type="match status" value="1"/>
</dbReference>
<organism evidence="2 3">
    <name type="scientific">Tetragenococcus halophilus</name>
    <name type="common">Pediococcus halophilus</name>
    <dbReference type="NCBI Taxonomy" id="51669"/>
    <lineage>
        <taxon>Bacteria</taxon>
        <taxon>Bacillati</taxon>
        <taxon>Bacillota</taxon>
        <taxon>Bacilli</taxon>
        <taxon>Lactobacillales</taxon>
        <taxon>Enterococcaceae</taxon>
        <taxon>Tetragenococcus</taxon>
    </lineage>
</organism>
<evidence type="ECO:0000259" key="1">
    <source>
        <dbReference type="SMART" id="SM00942"/>
    </source>
</evidence>
<evidence type="ECO:0000313" key="3">
    <source>
        <dbReference type="Proteomes" id="UP000427886"/>
    </source>
</evidence>
<feature type="domain" description="Primase C-terminal 1" evidence="1">
    <location>
        <begin position="238"/>
        <end position="304"/>
    </location>
</feature>